<evidence type="ECO:0000313" key="4">
    <source>
        <dbReference type="Proteomes" id="UP000184188"/>
    </source>
</evidence>
<dbReference type="PANTHER" id="PTHR31806:SF16">
    <property type="entry name" value="PURINE-CYTOSINE TRANSPORTER (EUROFUNG)"/>
    <property type="match status" value="1"/>
</dbReference>
<gene>
    <name evidence="3" type="ORF">ASPZODRAFT_128237</name>
</gene>
<dbReference type="EMBL" id="KV878337">
    <property type="protein sequence ID" value="OJJ49726.1"/>
    <property type="molecule type" value="Genomic_DNA"/>
</dbReference>
<protein>
    <recommendedName>
        <fullName evidence="5">Purine-cytosine permease</fullName>
    </recommendedName>
</protein>
<keyword evidence="2" id="KW-0472">Membrane</keyword>
<evidence type="ECO:0008006" key="5">
    <source>
        <dbReference type="Google" id="ProtNLM"/>
    </source>
</evidence>
<dbReference type="Proteomes" id="UP000184188">
    <property type="component" value="Unassembled WGS sequence"/>
</dbReference>
<feature type="transmembrane region" description="Helical" evidence="2">
    <location>
        <begin position="331"/>
        <end position="354"/>
    </location>
</feature>
<keyword evidence="4" id="KW-1185">Reference proteome</keyword>
<reference evidence="4" key="1">
    <citation type="journal article" date="2017" name="Genome Biol.">
        <title>Comparative genomics reveals high biological diversity and specific adaptations in the industrially and medically important fungal genus Aspergillus.</title>
        <authorList>
            <person name="de Vries R.P."/>
            <person name="Riley R."/>
            <person name="Wiebenga A."/>
            <person name="Aguilar-Osorio G."/>
            <person name="Amillis S."/>
            <person name="Uchima C.A."/>
            <person name="Anderluh G."/>
            <person name="Asadollahi M."/>
            <person name="Askin M."/>
            <person name="Barry K."/>
            <person name="Battaglia E."/>
            <person name="Bayram O."/>
            <person name="Benocci T."/>
            <person name="Braus-Stromeyer S.A."/>
            <person name="Caldana C."/>
            <person name="Canovas D."/>
            <person name="Cerqueira G.C."/>
            <person name="Chen F."/>
            <person name="Chen W."/>
            <person name="Choi C."/>
            <person name="Clum A."/>
            <person name="Dos Santos R.A."/>
            <person name="Damasio A.R."/>
            <person name="Diallinas G."/>
            <person name="Emri T."/>
            <person name="Fekete E."/>
            <person name="Flipphi M."/>
            <person name="Freyberg S."/>
            <person name="Gallo A."/>
            <person name="Gournas C."/>
            <person name="Habgood R."/>
            <person name="Hainaut M."/>
            <person name="Harispe M.L."/>
            <person name="Henrissat B."/>
            <person name="Hilden K.S."/>
            <person name="Hope R."/>
            <person name="Hossain A."/>
            <person name="Karabika E."/>
            <person name="Karaffa L."/>
            <person name="Karanyi Z."/>
            <person name="Krasevec N."/>
            <person name="Kuo A."/>
            <person name="Kusch H."/>
            <person name="LaButti K."/>
            <person name="Lagendijk E.L."/>
            <person name="Lapidus A."/>
            <person name="Levasseur A."/>
            <person name="Lindquist E."/>
            <person name="Lipzen A."/>
            <person name="Logrieco A.F."/>
            <person name="MacCabe A."/>
            <person name="Maekelae M.R."/>
            <person name="Malavazi I."/>
            <person name="Melin P."/>
            <person name="Meyer V."/>
            <person name="Mielnichuk N."/>
            <person name="Miskei M."/>
            <person name="Molnar A.P."/>
            <person name="Mule G."/>
            <person name="Ngan C.Y."/>
            <person name="Orejas M."/>
            <person name="Orosz E."/>
            <person name="Ouedraogo J.P."/>
            <person name="Overkamp K.M."/>
            <person name="Park H.-S."/>
            <person name="Perrone G."/>
            <person name="Piumi F."/>
            <person name="Punt P.J."/>
            <person name="Ram A.F."/>
            <person name="Ramon A."/>
            <person name="Rauscher S."/>
            <person name="Record E."/>
            <person name="Riano-Pachon D.M."/>
            <person name="Robert V."/>
            <person name="Roehrig J."/>
            <person name="Ruller R."/>
            <person name="Salamov A."/>
            <person name="Salih N.S."/>
            <person name="Samson R.A."/>
            <person name="Sandor E."/>
            <person name="Sanguinetti M."/>
            <person name="Schuetze T."/>
            <person name="Sepcic K."/>
            <person name="Shelest E."/>
            <person name="Sherlock G."/>
            <person name="Sophianopoulou V."/>
            <person name="Squina F.M."/>
            <person name="Sun H."/>
            <person name="Susca A."/>
            <person name="Todd R.B."/>
            <person name="Tsang A."/>
            <person name="Unkles S.E."/>
            <person name="van de Wiele N."/>
            <person name="van Rossen-Uffink D."/>
            <person name="Oliveira J.V."/>
            <person name="Vesth T.C."/>
            <person name="Visser J."/>
            <person name="Yu J.-H."/>
            <person name="Zhou M."/>
            <person name="Andersen M.R."/>
            <person name="Archer D.B."/>
            <person name="Baker S.E."/>
            <person name="Benoit I."/>
            <person name="Brakhage A.A."/>
            <person name="Braus G.H."/>
            <person name="Fischer R."/>
            <person name="Frisvad J.C."/>
            <person name="Goldman G.H."/>
            <person name="Houbraken J."/>
            <person name="Oakley B."/>
            <person name="Pocsi I."/>
            <person name="Scazzocchio C."/>
            <person name="Seiboth B."/>
            <person name="vanKuyk P.A."/>
            <person name="Wortman J."/>
            <person name="Dyer P.S."/>
            <person name="Grigoriev I.V."/>
        </authorList>
    </citation>
    <scope>NUCLEOTIDE SEQUENCE [LARGE SCALE GENOMIC DNA]</scope>
    <source>
        <strain evidence="4">CBS 506.65</strain>
    </source>
</reference>
<dbReference type="RefSeq" id="XP_022584236.1">
    <property type="nucleotide sequence ID" value="XM_022721965.1"/>
</dbReference>
<organism evidence="3 4">
    <name type="scientific">Penicilliopsis zonata CBS 506.65</name>
    <dbReference type="NCBI Taxonomy" id="1073090"/>
    <lineage>
        <taxon>Eukaryota</taxon>
        <taxon>Fungi</taxon>
        <taxon>Dikarya</taxon>
        <taxon>Ascomycota</taxon>
        <taxon>Pezizomycotina</taxon>
        <taxon>Eurotiomycetes</taxon>
        <taxon>Eurotiomycetidae</taxon>
        <taxon>Eurotiales</taxon>
        <taxon>Aspergillaceae</taxon>
        <taxon>Penicilliopsis</taxon>
    </lineage>
</organism>
<evidence type="ECO:0000256" key="1">
    <source>
        <dbReference type="ARBA" id="ARBA00022448"/>
    </source>
</evidence>
<feature type="transmembrane region" description="Helical" evidence="2">
    <location>
        <begin position="300"/>
        <end position="319"/>
    </location>
</feature>
<name>A0A1L9SRI2_9EURO</name>
<keyword evidence="2" id="KW-1133">Transmembrane helix</keyword>
<accession>A0A1L9SRI2</accession>
<dbReference type="VEuPathDB" id="FungiDB:ASPZODRAFT_128237"/>
<keyword evidence="2" id="KW-0812">Transmembrane</keyword>
<feature type="transmembrane region" description="Helical" evidence="2">
    <location>
        <begin position="260"/>
        <end position="280"/>
    </location>
</feature>
<dbReference type="STRING" id="1073090.A0A1L9SRI2"/>
<proteinExistence type="predicted"/>
<dbReference type="Gene3D" id="1.10.4160.10">
    <property type="entry name" value="Hydantoin permease"/>
    <property type="match status" value="1"/>
</dbReference>
<feature type="transmembrane region" description="Helical" evidence="2">
    <location>
        <begin position="188"/>
        <end position="208"/>
    </location>
</feature>
<dbReference type="AlphaFoldDB" id="A0A1L9SRI2"/>
<dbReference type="GO" id="GO:0000329">
    <property type="term" value="C:fungal-type vacuole membrane"/>
    <property type="evidence" value="ECO:0007669"/>
    <property type="project" value="TreeGrafter"/>
</dbReference>
<evidence type="ECO:0000313" key="3">
    <source>
        <dbReference type="EMBL" id="OJJ49726.1"/>
    </source>
</evidence>
<feature type="transmembrane region" description="Helical" evidence="2">
    <location>
        <begin position="110"/>
        <end position="130"/>
    </location>
</feature>
<dbReference type="OrthoDB" id="5428495at2759"/>
<feature type="transmembrane region" description="Helical" evidence="2">
    <location>
        <begin position="228"/>
        <end position="248"/>
    </location>
</feature>
<feature type="transmembrane region" description="Helical" evidence="2">
    <location>
        <begin position="142"/>
        <end position="168"/>
    </location>
</feature>
<dbReference type="GO" id="GO:0022857">
    <property type="term" value="F:transmembrane transporter activity"/>
    <property type="evidence" value="ECO:0007669"/>
    <property type="project" value="InterPro"/>
</dbReference>
<feature type="transmembrane region" description="Helical" evidence="2">
    <location>
        <begin position="40"/>
        <end position="60"/>
    </location>
</feature>
<evidence type="ECO:0000256" key="2">
    <source>
        <dbReference type="SAM" id="Phobius"/>
    </source>
</evidence>
<dbReference type="GO" id="GO:0005886">
    <property type="term" value="C:plasma membrane"/>
    <property type="evidence" value="ECO:0007669"/>
    <property type="project" value="TreeGrafter"/>
</dbReference>
<dbReference type="InterPro" id="IPR026030">
    <property type="entry name" value="Pur-cyt_permease_Fcy2/21/22"/>
</dbReference>
<dbReference type="PANTHER" id="PTHR31806">
    <property type="entry name" value="PURINE-CYTOSINE PERMEASE FCY2-RELATED"/>
    <property type="match status" value="1"/>
</dbReference>
<keyword evidence="1" id="KW-0813">Transport</keyword>
<dbReference type="GeneID" id="34608430"/>
<sequence>MGYYPNILCCALNVLTNIGYGMLNCTLGGQIVSKVSGGSVSVLFGIIIVALVSLVMAICGMRIFQIYERFSWLPQLIVLCVMIGTVGPQFDFSTPSQLPHEQVVANRVTFFFLSLSTSLAWVPVAADYYVYYPPQTKPWKTFAMTSMGLGLAMILTLLVGVGLGTAVASNPRAHDSPGSLIMAGYGTLGSFGKFCAVINAFGVIANNAPGAYSMSMNCQMLGDGWQKVPRPVFTVVSTIIYAACAIGGRNSLYEIFKNFLPLIGYWIVIWFVIFLEEHWFIRRTRGYDWSAWNDRRRLPLGLAAGIAFLAGWAGAIIGMDQIYYTGPVARAVAGGCDLGLCLAAGFTALVFPPIRMMELWTFRR</sequence>
<feature type="transmembrane region" description="Helical" evidence="2">
    <location>
        <begin position="72"/>
        <end position="90"/>
    </location>
</feature>